<dbReference type="Proteomes" id="UP000232122">
    <property type="component" value="Unassembled WGS sequence"/>
</dbReference>
<dbReference type="PANTHER" id="PTHR32305">
    <property type="match status" value="1"/>
</dbReference>
<keyword evidence="5" id="KW-1185">Reference proteome</keyword>
<protein>
    <submittedName>
        <fullName evidence="4">RHS repeat-associated core domain-containing protein</fullName>
    </submittedName>
</protein>
<evidence type="ECO:0000259" key="3">
    <source>
        <dbReference type="Pfam" id="PF25023"/>
    </source>
</evidence>
<accession>A0AAE4TYN2</accession>
<feature type="transmembrane region" description="Helical" evidence="2">
    <location>
        <begin position="1212"/>
        <end position="1240"/>
    </location>
</feature>
<evidence type="ECO:0000256" key="2">
    <source>
        <dbReference type="SAM" id="Phobius"/>
    </source>
</evidence>
<dbReference type="EMBL" id="NPEF02000013">
    <property type="protein sequence ID" value="MDV6236434.1"/>
    <property type="molecule type" value="Genomic_DNA"/>
</dbReference>
<dbReference type="InterPro" id="IPR050708">
    <property type="entry name" value="T6SS_VgrG/RHS"/>
</dbReference>
<dbReference type="Gene3D" id="2.180.10.10">
    <property type="entry name" value="RHS repeat-associated core"/>
    <property type="match status" value="3"/>
</dbReference>
<feature type="transmembrane region" description="Helical" evidence="2">
    <location>
        <begin position="1246"/>
        <end position="1268"/>
    </location>
</feature>
<dbReference type="InterPro" id="IPR056823">
    <property type="entry name" value="TEN-like_YD-shell"/>
</dbReference>
<feature type="transmembrane region" description="Helical" evidence="2">
    <location>
        <begin position="1095"/>
        <end position="1118"/>
    </location>
</feature>
<feature type="transmembrane region" description="Helical" evidence="2">
    <location>
        <begin position="865"/>
        <end position="883"/>
    </location>
</feature>
<dbReference type="InterPro" id="IPR022385">
    <property type="entry name" value="Rhs_assc_core"/>
</dbReference>
<evidence type="ECO:0000256" key="1">
    <source>
        <dbReference type="ARBA" id="ARBA00022737"/>
    </source>
</evidence>
<organism evidence="4 5">
    <name type="scientific">Leptospira ellisii</name>
    <dbReference type="NCBI Taxonomy" id="2023197"/>
    <lineage>
        <taxon>Bacteria</taxon>
        <taxon>Pseudomonadati</taxon>
        <taxon>Spirochaetota</taxon>
        <taxon>Spirochaetia</taxon>
        <taxon>Leptospirales</taxon>
        <taxon>Leptospiraceae</taxon>
        <taxon>Leptospira</taxon>
    </lineage>
</organism>
<feature type="domain" description="Teneurin-like YD-shell" evidence="3">
    <location>
        <begin position="615"/>
        <end position="762"/>
    </location>
</feature>
<feature type="transmembrane region" description="Helical" evidence="2">
    <location>
        <begin position="1124"/>
        <end position="1143"/>
    </location>
</feature>
<feature type="transmembrane region" description="Helical" evidence="2">
    <location>
        <begin position="1150"/>
        <end position="1174"/>
    </location>
</feature>
<dbReference type="RefSeq" id="WP_317573189.1">
    <property type="nucleotide sequence ID" value="NZ_NPEF02000013.1"/>
</dbReference>
<feature type="domain" description="Teneurin-like YD-shell" evidence="3">
    <location>
        <begin position="962"/>
        <end position="1068"/>
    </location>
</feature>
<dbReference type="Pfam" id="PF25023">
    <property type="entry name" value="TEN_YD-shell"/>
    <property type="match status" value="2"/>
</dbReference>
<sequence length="1381" mass="148332">MTDTTTVQVFGSSDPDLAGVPTSTAVSKAGVPIHSTVQVFSKSVLPSGSIWVRQDSSVESFFRSGVAFQSVTTIFSYDSNRNLAGKTTSISGNTVADFTSFQDDDPFLLKPKSTVRSKNGTVTSRKEFDFSGDSISKVREKLDATSGVFSESEFLAFDSFGNPTSVKDIHGNVSTIVYDSVVHKFPIRITNSLGHVSEKRFDLARGWEIESKDANGHSTFTSYDRFGRTIAVRLPGAEDWNKTFEYFNTGSLVNARVMTFFEADEDSSSWSEETVNLKDGITTKRGSLSDGVVLSESVFKDRAGKVLRKISPHIEGGEILEETTFFYDENQDLIRESTNTGLSVEYSFGLNSTTKVTKSGGVTIATLTETKNSLGQTISKSMNGKTTQFEYDAGGYVSRVIDLDNGSTEVSSNLAGKQTLVSNPNSGITRFTYDNAGRLIRESFANGSRVDFVYDVLGRLVSKSATRSDGVTNVQSFEYDGSVFPNGRGRLTKVTDETGVTEFGYDERGNPSILKKTLTHDEGLVLFVERKFDLLNKVTEITYPEGTKVQNHYSDSGYLAGVSLTPADGSSAEHPLVQYRGPILDGDRVKVLRELGNGVWTDIYIDKFSKRPLQTVTKNSNQVYDNLIYSYDSKGNISSIADHLSSARSQSFVYDEFNRLTSANGKYGSETYVYSDSGKLLQKGDRSYSYGDIAHPNAVTHVSSAGYVGDYGYDASGNMISRNGSVLEYDGFQKLKRMITTDHGTIEYGYDFTGTRIKKSKSIDGSKVITLGGLYEISYQPGFPAQHTLYFYGAGGERLGQWSSTTAVLRNEVSSSISFFDRGSWTWKNFGNLKLTVQGEWNGLYYKLLKEVLVLRTYFRSDPKSVFWLFSILLLLGICFVLLHRGSLTDSLRTQLLTPMTLAAMLTLVTNCNGFVPRGDGDAPWAMAPLLLPPGTPSIIGTPASPGSGVPNPGTPITGFLFFINDHLGSVTMALDGQGNRIGGGEWGGVSRVAYKPYGEIHRSDSGGPDVFRYKYTGQEEDRESGLYYYKARYYDPQIGRFTQADSILDTSRPNSQDLYMYTEGNPVNHTDPSGHSVSWGAIAAVTFPMFTLPAIGAAAVAAVVIAATAILTAVYVFNTVSMIAAAAAIGAIGIGVAVLGLASYLGTTFAATSLAVIGAAAVATTGFATSVALMTVSTAGATALGLAGIGLGAATFGLLQLGATGLGMLTLAALAGTTLVYTVIGMAAIPVTIAIAIGMPIVASAGYMAFTALGSFLSPYALQGYVAGGYSKSSFNNIHWDEKSARLGGCYGAAVSFGGAIVGPIYMGYGSLIILYPQVAKVVQFASYAGTLMSVIKGDWKSVGADLIAFSINQIWGKDIPIGLGLKYAEATDGFCQGVK</sequence>
<comment type="caution">
    <text evidence="4">The sequence shown here is derived from an EMBL/GenBank/DDBJ whole genome shotgun (WGS) entry which is preliminary data.</text>
</comment>
<keyword evidence="2" id="KW-0472">Membrane</keyword>
<keyword evidence="2" id="KW-0812">Transmembrane</keyword>
<feature type="transmembrane region" description="Helical" evidence="2">
    <location>
        <begin position="1289"/>
        <end position="1310"/>
    </location>
</feature>
<gene>
    <name evidence="4" type="ORF">CH379_012430</name>
</gene>
<keyword evidence="2" id="KW-1133">Transmembrane helix</keyword>
<name>A0AAE4TYN2_9LEPT</name>
<dbReference type="NCBIfam" id="TIGR03696">
    <property type="entry name" value="Rhs_assc_core"/>
    <property type="match status" value="1"/>
</dbReference>
<dbReference type="InterPro" id="IPR031325">
    <property type="entry name" value="RHS_repeat"/>
</dbReference>
<dbReference type="NCBIfam" id="TIGR01643">
    <property type="entry name" value="YD_repeat_2x"/>
    <property type="match status" value="3"/>
</dbReference>
<dbReference type="InterPro" id="IPR006530">
    <property type="entry name" value="YD"/>
</dbReference>
<feature type="transmembrane region" description="Helical" evidence="2">
    <location>
        <begin position="1180"/>
        <end position="1200"/>
    </location>
</feature>
<dbReference type="Pfam" id="PF05593">
    <property type="entry name" value="RHS_repeat"/>
    <property type="match status" value="2"/>
</dbReference>
<dbReference type="PANTHER" id="PTHR32305:SF15">
    <property type="entry name" value="PROTEIN RHSA-RELATED"/>
    <property type="match status" value="1"/>
</dbReference>
<evidence type="ECO:0000313" key="4">
    <source>
        <dbReference type="EMBL" id="MDV6236434.1"/>
    </source>
</evidence>
<evidence type="ECO:0000313" key="5">
    <source>
        <dbReference type="Proteomes" id="UP000232122"/>
    </source>
</evidence>
<keyword evidence="1" id="KW-0677">Repeat</keyword>
<proteinExistence type="predicted"/>
<reference evidence="4 5" key="1">
    <citation type="journal article" date="2018" name="Microb. Genom.">
        <title>Deciphering the unexplored Leptospira diversity from soils uncovers genomic evolution to virulence.</title>
        <authorList>
            <person name="Thibeaux R."/>
            <person name="Iraola G."/>
            <person name="Ferres I."/>
            <person name="Bierque E."/>
            <person name="Girault D."/>
            <person name="Soupe-Gilbert M.E."/>
            <person name="Picardeau M."/>
            <person name="Goarant C."/>
        </authorList>
    </citation>
    <scope>NUCLEOTIDE SEQUENCE [LARGE SCALE GENOMIC DNA]</scope>
    <source>
        <strain evidence="4 5">ATI7-C-A5</strain>
    </source>
</reference>